<evidence type="ECO:0000313" key="2">
    <source>
        <dbReference type="EMBL" id="BAO83831.1"/>
    </source>
</evidence>
<evidence type="ECO:0000256" key="1">
    <source>
        <dbReference type="SAM" id="MobiDB-lite"/>
    </source>
</evidence>
<evidence type="ECO:0000313" key="3">
    <source>
        <dbReference type="Proteomes" id="UP000066014"/>
    </source>
</evidence>
<accession>A0A060NMU4</accession>
<gene>
    <name evidence="2" type="ORF">SMCB_1603</name>
</gene>
<feature type="region of interest" description="Disordered" evidence="1">
    <location>
        <begin position="1"/>
        <end position="52"/>
    </location>
</feature>
<dbReference type="STRING" id="1458426.SMCB_1603"/>
<proteinExistence type="predicted"/>
<protein>
    <submittedName>
        <fullName evidence="2">Transposase and inactivated derivatives</fullName>
    </submittedName>
</protein>
<keyword evidence="3" id="KW-1185">Reference proteome</keyword>
<sequence length="171" mass="18601">MNSNQQSKVPMHAVEVSSDPGALQGARRATEDAPGSAPPSIPPGSDSEVVPRARRRTFTNADKRRILQAADLCTLPGEVGALMRREGVYSSSLSTWRRQREAADLAALAPQKRGPKVDAAARIDALQIAQLTRERDKLRVELDKAQLVIEVQKKVMALLDLLAVTDKRGNT</sequence>
<dbReference type="KEGG" id="cbab:SMCB_1603"/>
<dbReference type="EMBL" id="AP014569">
    <property type="protein sequence ID" value="BAO83831.1"/>
    <property type="molecule type" value="Genomic_DNA"/>
</dbReference>
<name>A0A060NMU4_9BURK</name>
<organism evidence="2 3">
    <name type="scientific">Serpentinimonas maccroryi</name>
    <dbReference type="NCBI Taxonomy" id="1458426"/>
    <lineage>
        <taxon>Bacteria</taxon>
        <taxon>Pseudomonadati</taxon>
        <taxon>Pseudomonadota</taxon>
        <taxon>Betaproteobacteria</taxon>
        <taxon>Burkholderiales</taxon>
        <taxon>Comamonadaceae</taxon>
        <taxon>Serpentinimonas</taxon>
    </lineage>
</organism>
<dbReference type="AlphaFoldDB" id="A0A060NMU4"/>
<reference evidence="2 3" key="1">
    <citation type="journal article" date="2014" name="Nat. Commun.">
        <title>Physiological and genomic features of highly alkaliphilic hydrogen-utilizing Betaproteobacteria from a continental serpentinizing site.</title>
        <authorList>
            <person name="Suzuki S."/>
            <person name="Kuenen J.G."/>
            <person name="Schipper K."/>
            <person name="van der Velde S."/>
            <person name="Ishii S."/>
            <person name="Wu A."/>
            <person name="Sorokin D.Y."/>
            <person name="Tenney A."/>
            <person name="Meng X.Y."/>
            <person name="Morrill P.L."/>
            <person name="Kamagata Y."/>
            <person name="Muyzer G."/>
            <person name="Nealson K.H."/>
        </authorList>
    </citation>
    <scope>NUCLEOTIDE SEQUENCE [LARGE SCALE GENOMIC DNA]</scope>
    <source>
        <strain evidence="2 3">B1</strain>
    </source>
</reference>
<dbReference type="Proteomes" id="UP000066014">
    <property type="component" value="Chromosome"/>
</dbReference>
<dbReference type="HOGENOM" id="CLU_1560334_0_0_4"/>